<dbReference type="Gene3D" id="3.30.300.70">
    <property type="entry name" value="RimP-like superfamily, N-terminal"/>
    <property type="match status" value="1"/>
</dbReference>
<dbReference type="OrthoDB" id="9805006at2"/>
<comment type="subcellular location">
    <subcellularLocation>
        <location evidence="3">Cytoplasm</location>
    </subcellularLocation>
</comment>
<comment type="function">
    <text evidence="3">Required for maturation of 30S ribosomal subunits.</text>
</comment>
<dbReference type="InterPro" id="IPR028989">
    <property type="entry name" value="RimP_N"/>
</dbReference>
<dbReference type="AlphaFoldDB" id="A0A4Z0FAM4"/>
<dbReference type="InterPro" id="IPR028998">
    <property type="entry name" value="RimP_C"/>
</dbReference>
<dbReference type="InterPro" id="IPR003728">
    <property type="entry name" value="Ribosome_maturation_RimP"/>
</dbReference>
<dbReference type="SUPFAM" id="SSF75420">
    <property type="entry name" value="YhbC-like, N-terminal domain"/>
    <property type="match status" value="1"/>
</dbReference>
<dbReference type="HAMAP" id="MF_01077">
    <property type="entry name" value="RimP"/>
    <property type="match status" value="1"/>
</dbReference>
<dbReference type="GO" id="GO:0005829">
    <property type="term" value="C:cytosol"/>
    <property type="evidence" value="ECO:0007669"/>
    <property type="project" value="TreeGrafter"/>
</dbReference>
<proteinExistence type="inferred from homology"/>
<dbReference type="InterPro" id="IPR036847">
    <property type="entry name" value="RimP_C_sf"/>
</dbReference>
<feature type="domain" description="Ribosome maturation factor RimP C-terminal" evidence="5">
    <location>
        <begin position="67"/>
        <end position="131"/>
    </location>
</feature>
<evidence type="ECO:0000259" key="4">
    <source>
        <dbReference type="Pfam" id="PF02576"/>
    </source>
</evidence>
<organism evidence="6 7">
    <name type="scientific">Candidatus Macondimonas diazotrophica</name>
    <dbReference type="NCBI Taxonomy" id="2305248"/>
    <lineage>
        <taxon>Bacteria</taxon>
        <taxon>Pseudomonadati</taxon>
        <taxon>Pseudomonadota</taxon>
        <taxon>Gammaproteobacteria</taxon>
        <taxon>Chromatiales</taxon>
        <taxon>Ectothiorhodospiraceae</taxon>
        <taxon>Candidatus Macondimonas</taxon>
    </lineage>
</organism>
<dbReference type="PANTHER" id="PTHR33867:SF1">
    <property type="entry name" value="RIBOSOME MATURATION FACTOR RIMP"/>
    <property type="match status" value="1"/>
</dbReference>
<dbReference type="PANTHER" id="PTHR33867">
    <property type="entry name" value="RIBOSOME MATURATION FACTOR RIMP"/>
    <property type="match status" value="1"/>
</dbReference>
<evidence type="ECO:0000259" key="5">
    <source>
        <dbReference type="Pfam" id="PF17384"/>
    </source>
</evidence>
<dbReference type="FunFam" id="3.30.300.70:FF:000001">
    <property type="entry name" value="Ribosome maturation factor RimP"/>
    <property type="match status" value="1"/>
</dbReference>
<dbReference type="Gene3D" id="2.30.30.180">
    <property type="entry name" value="Ribosome maturation factor RimP, C-terminal domain"/>
    <property type="match status" value="1"/>
</dbReference>
<keyword evidence="1 3" id="KW-0963">Cytoplasm</keyword>
<dbReference type="GO" id="GO:0000028">
    <property type="term" value="P:ribosomal small subunit assembly"/>
    <property type="evidence" value="ECO:0007669"/>
    <property type="project" value="TreeGrafter"/>
</dbReference>
<evidence type="ECO:0000256" key="1">
    <source>
        <dbReference type="ARBA" id="ARBA00022490"/>
    </source>
</evidence>
<evidence type="ECO:0000256" key="3">
    <source>
        <dbReference type="HAMAP-Rule" id="MF_01077"/>
    </source>
</evidence>
<gene>
    <name evidence="3" type="primary">rimP</name>
    <name evidence="6" type="ORF">E4680_06470</name>
</gene>
<reference evidence="6 7" key="1">
    <citation type="journal article" date="2019" name="ISME J.">
        <title>Candidatus Macondimonas diazotrophica, a novel gammaproteobacterial genus dominating crude-oil-contaminated coastal sediments.</title>
        <authorList>
            <person name="Karthikeyan S."/>
            <person name="Konstantinidis K."/>
        </authorList>
    </citation>
    <scope>NUCLEOTIDE SEQUENCE [LARGE SCALE GENOMIC DNA]</scope>
    <source>
        <strain evidence="6 7">KTK01</strain>
    </source>
</reference>
<keyword evidence="2 3" id="KW-0690">Ribosome biogenesis</keyword>
<dbReference type="EMBL" id="SRIO01000006">
    <property type="protein sequence ID" value="TFZ82960.1"/>
    <property type="molecule type" value="Genomic_DNA"/>
</dbReference>
<dbReference type="Pfam" id="PF17384">
    <property type="entry name" value="DUF150_C"/>
    <property type="match status" value="1"/>
</dbReference>
<evidence type="ECO:0000313" key="7">
    <source>
        <dbReference type="Proteomes" id="UP000297890"/>
    </source>
</evidence>
<keyword evidence="7" id="KW-1185">Reference proteome</keyword>
<dbReference type="SUPFAM" id="SSF74942">
    <property type="entry name" value="YhbC-like, C-terminal domain"/>
    <property type="match status" value="1"/>
</dbReference>
<dbReference type="Proteomes" id="UP000297890">
    <property type="component" value="Unassembled WGS sequence"/>
</dbReference>
<evidence type="ECO:0000256" key="2">
    <source>
        <dbReference type="ARBA" id="ARBA00022517"/>
    </source>
</evidence>
<feature type="domain" description="Ribosome maturation factor RimP N-terminal" evidence="4">
    <location>
        <begin position="1"/>
        <end position="62"/>
    </location>
</feature>
<accession>A0A4Z0FAM4</accession>
<dbReference type="InterPro" id="IPR035956">
    <property type="entry name" value="RimP_N_sf"/>
</dbReference>
<dbReference type="CDD" id="cd01734">
    <property type="entry name" value="YlxS_C"/>
    <property type="match status" value="1"/>
</dbReference>
<sequence length="143" mass="16208">MGYELICVEYRQGDPQRVRLYIDGPDGIGLEDCERVSRQVVGILDVHDPVPGEYVLEVSSPGDDRPLVKPQHFMRFKGERIRVRTLAPIARRRNFTGQLVEVAPESIVLNVDGEQVNLRFDELEMARLAPQLDTAGPRRGSKR</sequence>
<protein>
    <recommendedName>
        <fullName evidence="3">Ribosome maturation factor RimP</fullName>
    </recommendedName>
</protein>
<comment type="similarity">
    <text evidence="3">Belongs to the RimP family.</text>
</comment>
<name>A0A4Z0FAM4_9GAMM</name>
<evidence type="ECO:0000313" key="6">
    <source>
        <dbReference type="EMBL" id="TFZ82960.1"/>
    </source>
</evidence>
<dbReference type="Pfam" id="PF02576">
    <property type="entry name" value="RimP_N"/>
    <property type="match status" value="1"/>
</dbReference>
<comment type="caution">
    <text evidence="6">The sequence shown here is derived from an EMBL/GenBank/DDBJ whole genome shotgun (WGS) entry which is preliminary data.</text>
</comment>
<dbReference type="GO" id="GO:0006412">
    <property type="term" value="P:translation"/>
    <property type="evidence" value="ECO:0007669"/>
    <property type="project" value="TreeGrafter"/>
</dbReference>